<protein>
    <submittedName>
        <fullName evidence="7">Sentrin/SUMO-specific protease</fullName>
    </submittedName>
</protein>
<comment type="similarity">
    <text evidence="1">Belongs to the peptidase C48 family.</text>
</comment>
<dbReference type="Pfam" id="PF02902">
    <property type="entry name" value="Peptidase_C48"/>
    <property type="match status" value="1"/>
</dbReference>
<comment type="caution">
    <text evidence="7">The sequence shown here is derived from an EMBL/GenBank/DDBJ whole genome shotgun (WGS) entry which is preliminary data.</text>
</comment>
<dbReference type="GO" id="GO:0005634">
    <property type="term" value="C:nucleus"/>
    <property type="evidence" value="ECO:0007669"/>
    <property type="project" value="TreeGrafter"/>
</dbReference>
<evidence type="ECO:0000259" key="6">
    <source>
        <dbReference type="PROSITE" id="PS50600"/>
    </source>
</evidence>
<dbReference type="GO" id="GO:0016926">
    <property type="term" value="P:protein desumoylation"/>
    <property type="evidence" value="ECO:0007669"/>
    <property type="project" value="TreeGrafter"/>
</dbReference>
<keyword evidence="4" id="KW-0788">Thiol protease</keyword>
<sequence length="775" mass="88450">MIPTVCSSLSNLLSEKIQHYFFTQTVSESRYVIVQPDTKATNVAVKRRRLRPTEHEFHWLDRHGLNFLIREYEQMRQIFREARCIVLKPETRARINELLVPLLPALADNDDDRRKLEDDEQSHDLCALFNLFCMKIFAFLDTIYHIGNFIKVKNKFAQVPISYDHRLDSDARQTVMRIQNLFRAPDFLHILSDVLIAGGHDTKKQSMPTDMLGYVILDMSAMENNSILPSYIMRNHYHDKLLQELLSRPAERTVDQTPPGAYPEDSSEANISTGKPYEEQIESLPLNPHESNLKLSKTEQSRMRLLAGELENLDLAVVHETFHIHSDSHDAIKSTLGRDLEAKGPPRPEGGTLKSILKNRRTPKRLLMRLTPKNVHFSEDIITPQPRSHMGLDVPRLTPGNNQKACLAVGDVQRLQPGSHHGSDPSEIKSVDLKHKARGIQPSWNRSQHFQPMRRKEDSEDPSVAIDRILALPPIETLAISDDTQAGLNERKRKAARKAAEEAKQLAEEQERKQREKRLAKSGGLRPPAHPLIIPLSAEWHRRAHATLCAAATTTLATTAEGVDLKRHDFAKVVPPTEWLNDEIVNGSLNWLDQSINLSAGVKDCKKQTRKCLAFSSFFFKRLQEQGVSRTQRTLRRFGVEKRNILDVDTILFPICEQSHWTLLVVRPSKRTIAHMDSLNPRGSQRYINIGMAWLKEMLEEQYQEAEWHIVQHDAPLQTNGYDCGVHTITNGMCIALGLNPVDCYSSDDMPHQRLRLACMLLNGGFKGEFDLHVY</sequence>
<dbReference type="SUPFAM" id="SSF54001">
    <property type="entry name" value="Cysteine proteinases"/>
    <property type="match status" value="1"/>
</dbReference>
<evidence type="ECO:0000256" key="5">
    <source>
        <dbReference type="SAM" id="MobiDB-lite"/>
    </source>
</evidence>
<evidence type="ECO:0000256" key="4">
    <source>
        <dbReference type="ARBA" id="ARBA00022807"/>
    </source>
</evidence>
<dbReference type="STRING" id="1081109.A0A166P7P6"/>
<dbReference type="InterPro" id="IPR038765">
    <property type="entry name" value="Papain-like_cys_pep_sf"/>
</dbReference>
<organism evidence="7 8">
    <name type="scientific">Moelleriella libera RCEF 2490</name>
    <dbReference type="NCBI Taxonomy" id="1081109"/>
    <lineage>
        <taxon>Eukaryota</taxon>
        <taxon>Fungi</taxon>
        <taxon>Dikarya</taxon>
        <taxon>Ascomycota</taxon>
        <taxon>Pezizomycotina</taxon>
        <taxon>Sordariomycetes</taxon>
        <taxon>Hypocreomycetidae</taxon>
        <taxon>Hypocreales</taxon>
        <taxon>Clavicipitaceae</taxon>
        <taxon>Moelleriella</taxon>
    </lineage>
</organism>
<evidence type="ECO:0000313" key="8">
    <source>
        <dbReference type="Proteomes" id="UP000078544"/>
    </source>
</evidence>
<feature type="compositionally biased region" description="Basic and acidic residues" evidence="5">
    <location>
        <begin position="502"/>
        <end position="519"/>
    </location>
</feature>
<evidence type="ECO:0000256" key="2">
    <source>
        <dbReference type="ARBA" id="ARBA00022670"/>
    </source>
</evidence>
<accession>A0A166P7P6</accession>
<dbReference type="Gene3D" id="3.40.395.10">
    <property type="entry name" value="Adenoviral Proteinase, Chain A"/>
    <property type="match status" value="1"/>
</dbReference>
<keyword evidence="3" id="KW-0378">Hydrolase</keyword>
<keyword evidence="8" id="KW-1185">Reference proteome</keyword>
<dbReference type="PANTHER" id="PTHR12606:SF141">
    <property type="entry name" value="GH15225P-RELATED"/>
    <property type="match status" value="1"/>
</dbReference>
<dbReference type="PANTHER" id="PTHR12606">
    <property type="entry name" value="SENTRIN/SUMO-SPECIFIC PROTEASE"/>
    <property type="match status" value="1"/>
</dbReference>
<evidence type="ECO:0000313" key="7">
    <source>
        <dbReference type="EMBL" id="KZZ94880.1"/>
    </source>
</evidence>
<feature type="region of interest" description="Disordered" evidence="5">
    <location>
        <begin position="338"/>
        <end position="360"/>
    </location>
</feature>
<proteinExistence type="inferred from homology"/>
<keyword evidence="2 7" id="KW-0645">Protease</keyword>
<gene>
    <name evidence="7" type="ORF">AAL_04991</name>
</gene>
<dbReference type="EMBL" id="AZGY01000010">
    <property type="protein sequence ID" value="KZZ94880.1"/>
    <property type="molecule type" value="Genomic_DNA"/>
</dbReference>
<dbReference type="Proteomes" id="UP000078544">
    <property type="component" value="Unassembled WGS sequence"/>
</dbReference>
<dbReference type="GO" id="GO:0016929">
    <property type="term" value="F:deSUMOylase activity"/>
    <property type="evidence" value="ECO:0007669"/>
    <property type="project" value="TreeGrafter"/>
</dbReference>
<evidence type="ECO:0000256" key="1">
    <source>
        <dbReference type="ARBA" id="ARBA00005234"/>
    </source>
</evidence>
<dbReference type="GO" id="GO:0006508">
    <property type="term" value="P:proteolysis"/>
    <property type="evidence" value="ECO:0007669"/>
    <property type="project" value="UniProtKB-KW"/>
</dbReference>
<name>A0A166P7P6_9HYPO</name>
<dbReference type="PROSITE" id="PS50600">
    <property type="entry name" value="ULP_PROTEASE"/>
    <property type="match status" value="1"/>
</dbReference>
<dbReference type="AlphaFoldDB" id="A0A166P7P6"/>
<feature type="region of interest" description="Disordered" evidence="5">
    <location>
        <begin position="253"/>
        <end position="272"/>
    </location>
</feature>
<dbReference type="InterPro" id="IPR003653">
    <property type="entry name" value="Peptidase_C48_C"/>
</dbReference>
<evidence type="ECO:0000256" key="3">
    <source>
        <dbReference type="ARBA" id="ARBA00022801"/>
    </source>
</evidence>
<feature type="domain" description="Ubiquitin-like protease family profile" evidence="6">
    <location>
        <begin position="563"/>
        <end position="735"/>
    </location>
</feature>
<reference evidence="7 8" key="1">
    <citation type="journal article" date="2016" name="Genome Biol. Evol.">
        <title>Divergent and convergent evolution of fungal pathogenicity.</title>
        <authorList>
            <person name="Shang Y."/>
            <person name="Xiao G."/>
            <person name="Zheng P."/>
            <person name="Cen K."/>
            <person name="Zhan S."/>
            <person name="Wang C."/>
        </authorList>
    </citation>
    <scope>NUCLEOTIDE SEQUENCE [LARGE SCALE GENOMIC DNA]</scope>
    <source>
        <strain evidence="7 8">RCEF 2490</strain>
    </source>
</reference>
<dbReference type="OrthoDB" id="1939479at2759"/>
<feature type="region of interest" description="Disordered" evidence="5">
    <location>
        <begin position="502"/>
        <end position="526"/>
    </location>
</feature>